<feature type="binding site" evidence="9">
    <location>
        <position position="182"/>
    </location>
    <ligand>
        <name>5-hydroxyisourate</name>
        <dbReference type="ChEBI" id="CHEBI:18072"/>
    </ligand>
</feature>
<evidence type="ECO:0000256" key="8">
    <source>
        <dbReference type="PIRSR" id="PIRSR000241-1"/>
    </source>
</evidence>
<feature type="binding site" evidence="9">
    <location>
        <position position="64"/>
    </location>
    <ligand>
        <name>5-hydroxyisourate</name>
        <dbReference type="ChEBI" id="CHEBI:18072"/>
    </ligand>
</feature>
<feature type="binding site" evidence="9">
    <location>
        <position position="182"/>
    </location>
    <ligand>
        <name>urate</name>
        <dbReference type="ChEBI" id="CHEBI:17775"/>
    </ligand>
</feature>
<keyword evidence="6 7" id="KW-0576">Peroxisome</keyword>
<feature type="binding site" evidence="9">
    <location>
        <position position="264"/>
    </location>
    <ligand>
        <name>O2</name>
        <dbReference type="ChEBI" id="CHEBI:15379"/>
    </ligand>
</feature>
<feature type="binding site" evidence="9">
    <location>
        <position position="63"/>
    </location>
    <ligand>
        <name>O2</name>
        <dbReference type="ChEBI" id="CHEBI:15379"/>
    </ligand>
</feature>
<evidence type="ECO:0000256" key="5">
    <source>
        <dbReference type="ARBA" id="ARBA00023002"/>
    </source>
</evidence>
<name>A0A978VMX7_ZIZJJ</name>
<dbReference type="InterPro" id="IPR002042">
    <property type="entry name" value="Uricase"/>
</dbReference>
<evidence type="ECO:0000313" key="11">
    <source>
        <dbReference type="EMBL" id="KAH7536902.1"/>
    </source>
</evidence>
<feature type="binding site" evidence="9">
    <location>
        <position position="237"/>
    </location>
    <ligand>
        <name>5-hydroxyisourate</name>
        <dbReference type="ChEBI" id="CHEBI:18072"/>
    </ligand>
</feature>
<proteinExistence type="inferred from homology"/>
<dbReference type="SUPFAM" id="SSF55620">
    <property type="entry name" value="Tetrahydrobiopterin biosynthesis enzymes-like"/>
    <property type="match status" value="2"/>
</dbReference>
<comment type="pathway">
    <text evidence="2 7">Purine metabolism; urate degradation; (S)-allantoin from urate: step 1/3.</text>
</comment>
<evidence type="ECO:0000256" key="7">
    <source>
        <dbReference type="PIRNR" id="PIRNR000241"/>
    </source>
</evidence>
<feature type="binding site" evidence="9">
    <location>
        <position position="264"/>
    </location>
    <ligand>
        <name>5-hydroxyisourate</name>
        <dbReference type="ChEBI" id="CHEBI:18072"/>
    </ligand>
</feature>
<protein>
    <recommendedName>
        <fullName evidence="7 10">Uricase</fullName>
        <ecNumber evidence="7 10">1.7.3.3</ecNumber>
    </recommendedName>
    <alternativeName>
        <fullName evidence="7">Urate oxidase</fullName>
    </alternativeName>
</protein>
<dbReference type="NCBIfam" id="TIGR03383">
    <property type="entry name" value="urate_oxi"/>
    <property type="match status" value="1"/>
</dbReference>
<feature type="binding site" evidence="9">
    <location>
        <position position="237"/>
    </location>
    <ligand>
        <name>urate</name>
        <dbReference type="ChEBI" id="CHEBI:17775"/>
    </ligand>
</feature>
<feature type="active site" description="Charge relay system" evidence="8">
    <location>
        <position position="266"/>
    </location>
</feature>
<feature type="binding site" evidence="9">
    <location>
        <position position="64"/>
    </location>
    <ligand>
        <name>urate</name>
        <dbReference type="ChEBI" id="CHEBI:17775"/>
    </ligand>
</feature>
<dbReference type="EMBL" id="JAEACU010000003">
    <property type="protein sequence ID" value="KAH7536902.1"/>
    <property type="molecule type" value="Genomic_DNA"/>
</dbReference>
<feature type="binding site" evidence="9">
    <location>
        <position position="165"/>
    </location>
    <ligand>
        <name>urate</name>
        <dbReference type="ChEBI" id="CHEBI:17775"/>
    </ligand>
</feature>
<comment type="function">
    <text evidence="7 10">Catalyzes the oxidation of uric acid to 5-hydroxyisourate, which is further processed to form (S)-allantoin.</text>
</comment>
<dbReference type="OrthoDB" id="9992118at2759"/>
<feature type="binding site" evidence="9">
    <location>
        <position position="63"/>
    </location>
    <ligand>
        <name>urate</name>
        <dbReference type="ChEBI" id="CHEBI:17775"/>
    </ligand>
</feature>
<dbReference type="PANTHER" id="PTHR42874">
    <property type="entry name" value="URICASE"/>
    <property type="match status" value="1"/>
</dbReference>
<evidence type="ECO:0000256" key="9">
    <source>
        <dbReference type="PIRSR" id="PIRSR000241-2"/>
    </source>
</evidence>
<evidence type="ECO:0000256" key="4">
    <source>
        <dbReference type="ARBA" id="ARBA00022631"/>
    </source>
</evidence>
<evidence type="ECO:0000256" key="2">
    <source>
        <dbReference type="ARBA" id="ARBA00004831"/>
    </source>
</evidence>
<keyword evidence="5 7" id="KW-0560">Oxidoreductase</keyword>
<dbReference type="GO" id="GO:0005777">
    <property type="term" value="C:peroxisome"/>
    <property type="evidence" value="ECO:0007669"/>
    <property type="project" value="UniProtKB-SubCell"/>
</dbReference>
<gene>
    <name evidence="11" type="ORF">FEM48_Zijuj03G0035400</name>
</gene>
<feature type="binding site" evidence="9">
    <location>
        <position position="264"/>
    </location>
    <ligand>
        <name>urate</name>
        <dbReference type="ChEBI" id="CHEBI:17775"/>
    </ligand>
</feature>
<comment type="catalytic activity">
    <reaction evidence="7 10">
        <text>urate + O2 + H2O = 5-hydroxyisourate + H2O2</text>
        <dbReference type="Rhea" id="RHEA:21368"/>
        <dbReference type="ChEBI" id="CHEBI:15377"/>
        <dbReference type="ChEBI" id="CHEBI:15379"/>
        <dbReference type="ChEBI" id="CHEBI:16240"/>
        <dbReference type="ChEBI" id="CHEBI:17775"/>
        <dbReference type="ChEBI" id="CHEBI:18072"/>
        <dbReference type="EC" id="1.7.3.3"/>
    </reaction>
</comment>
<feature type="binding site" evidence="9">
    <location>
        <position position="63"/>
    </location>
    <ligand>
        <name>5-hydroxyisourate</name>
        <dbReference type="ChEBI" id="CHEBI:18072"/>
    </ligand>
</feature>
<accession>A0A978VMX7</accession>
<comment type="subcellular location">
    <subcellularLocation>
        <location evidence="1 7">Peroxisome</location>
    </subcellularLocation>
</comment>
<dbReference type="InterPro" id="IPR019842">
    <property type="entry name" value="Uricase_CS"/>
</dbReference>
<dbReference type="Gene3D" id="3.10.270.10">
    <property type="entry name" value="Urate Oxidase"/>
    <property type="match status" value="1"/>
</dbReference>
<evidence type="ECO:0000256" key="1">
    <source>
        <dbReference type="ARBA" id="ARBA00004275"/>
    </source>
</evidence>
<organism evidence="11 12">
    <name type="scientific">Ziziphus jujuba var. spinosa</name>
    <dbReference type="NCBI Taxonomy" id="714518"/>
    <lineage>
        <taxon>Eukaryota</taxon>
        <taxon>Viridiplantae</taxon>
        <taxon>Streptophyta</taxon>
        <taxon>Embryophyta</taxon>
        <taxon>Tracheophyta</taxon>
        <taxon>Spermatophyta</taxon>
        <taxon>Magnoliopsida</taxon>
        <taxon>eudicotyledons</taxon>
        <taxon>Gunneridae</taxon>
        <taxon>Pentapetalae</taxon>
        <taxon>rosids</taxon>
        <taxon>fabids</taxon>
        <taxon>Rosales</taxon>
        <taxon>Rhamnaceae</taxon>
        <taxon>Paliureae</taxon>
        <taxon>Ziziphus</taxon>
    </lineage>
</organism>
<evidence type="ECO:0000256" key="3">
    <source>
        <dbReference type="ARBA" id="ARBA00009760"/>
    </source>
</evidence>
<dbReference type="EC" id="1.7.3.3" evidence="7 10"/>
<dbReference type="PROSITE" id="PS00366">
    <property type="entry name" value="URICASE"/>
    <property type="match status" value="1"/>
</dbReference>
<dbReference type="Pfam" id="PF01014">
    <property type="entry name" value="Uricase"/>
    <property type="match status" value="2"/>
</dbReference>
<feature type="binding site" evidence="9">
    <location>
        <position position="238"/>
    </location>
    <ligand>
        <name>urate</name>
        <dbReference type="ChEBI" id="CHEBI:17775"/>
    </ligand>
</feature>
<keyword evidence="4 7" id="KW-0659">Purine metabolism</keyword>
<dbReference type="GO" id="GO:0019628">
    <property type="term" value="P:urate catabolic process"/>
    <property type="evidence" value="ECO:0007669"/>
    <property type="project" value="TreeGrafter"/>
</dbReference>
<feature type="active site" description="Charge relay system" evidence="8">
    <location>
        <position position="63"/>
    </location>
</feature>
<dbReference type="PRINTS" id="PR00093">
    <property type="entry name" value="URICASE"/>
</dbReference>
<dbReference type="PANTHER" id="PTHR42874:SF1">
    <property type="entry name" value="URICASE"/>
    <property type="match status" value="1"/>
</dbReference>
<dbReference type="CDD" id="cd00445">
    <property type="entry name" value="Uricase"/>
    <property type="match status" value="1"/>
</dbReference>
<dbReference type="GO" id="GO:0006145">
    <property type="term" value="P:purine nucleobase catabolic process"/>
    <property type="evidence" value="ECO:0007669"/>
    <property type="project" value="TreeGrafter"/>
</dbReference>
<comment type="caution">
    <text evidence="11">The sequence shown here is derived from an EMBL/GenBank/DDBJ whole genome shotgun (WGS) entry which is preliminary data.</text>
</comment>
<evidence type="ECO:0000313" key="12">
    <source>
        <dbReference type="Proteomes" id="UP000813462"/>
    </source>
</evidence>
<dbReference type="GO" id="GO:0004846">
    <property type="term" value="F:urate oxidase activity"/>
    <property type="evidence" value="ECO:0007669"/>
    <property type="project" value="UniProtKB-EC"/>
</dbReference>
<comment type="similarity">
    <text evidence="3 7 10">Belongs to the uricase family.</text>
</comment>
<dbReference type="Proteomes" id="UP000813462">
    <property type="component" value="Unassembled WGS sequence"/>
</dbReference>
<dbReference type="PIRSF" id="PIRSF000241">
    <property type="entry name" value="Urate_oxidase"/>
    <property type="match status" value="1"/>
</dbReference>
<feature type="binding site" evidence="9">
    <location>
        <position position="165"/>
    </location>
    <ligand>
        <name>5-hydroxyisourate</name>
        <dbReference type="ChEBI" id="CHEBI:18072"/>
    </ligand>
</feature>
<reference evidence="11" key="1">
    <citation type="journal article" date="2021" name="Front. Plant Sci.">
        <title>Chromosome-Scale Genome Assembly for Chinese Sour Jujube and Insights Into Its Genome Evolution and Domestication Signature.</title>
        <authorList>
            <person name="Shen L.-Y."/>
            <person name="Luo H."/>
            <person name="Wang X.-L."/>
            <person name="Wang X.-M."/>
            <person name="Qiu X.-J."/>
            <person name="Liu H."/>
            <person name="Zhou S.-S."/>
            <person name="Jia K.-H."/>
            <person name="Nie S."/>
            <person name="Bao Y.-T."/>
            <person name="Zhang R.-G."/>
            <person name="Yun Q.-Z."/>
            <person name="Chai Y.-H."/>
            <person name="Lu J.-Y."/>
            <person name="Li Y."/>
            <person name="Zhao S.-W."/>
            <person name="Mao J.-F."/>
            <person name="Jia S.-G."/>
            <person name="Mao Y.-M."/>
        </authorList>
    </citation>
    <scope>NUCLEOTIDE SEQUENCE</scope>
    <source>
        <strain evidence="11">AT0</strain>
        <tissue evidence="11">Leaf</tissue>
    </source>
</reference>
<feature type="active site" description="Charge relay system" evidence="8">
    <location>
        <position position="16"/>
    </location>
</feature>
<dbReference type="AlphaFoldDB" id="A0A978VMX7"/>
<feature type="binding site" evidence="9">
    <location>
        <position position="238"/>
    </location>
    <ligand>
        <name>5-hydroxyisourate</name>
        <dbReference type="ChEBI" id="CHEBI:18072"/>
    </ligand>
</feature>
<evidence type="ECO:0000256" key="6">
    <source>
        <dbReference type="ARBA" id="ARBA00023140"/>
    </source>
</evidence>
<evidence type="ECO:0000256" key="10">
    <source>
        <dbReference type="RuleBase" id="RU004455"/>
    </source>
</evidence>
<dbReference type="FunFam" id="3.10.270.10:FF:000001">
    <property type="entry name" value="Uricase"/>
    <property type="match status" value="1"/>
</dbReference>
<sequence>MADEVDGFKFEQRHGKSRVRVARVWRNNKDGRHFIVEWNVSISLLSDCLAAYVRDDNSNIVATDTMKNTVYAKAKECSEQLSVEEFAIELAKHFTTFYPQVHAAIVKIVEKPWERVSIDGQEHEHGFKLGSEKHTTEATVKKSGALRLASGIEGLALLKTTKSGFEGFVRDKYTILPDTRERILATEVTASWRYSYESVFSTTRKPLYFSERYLDVKKALTETFYGHPKEGVYSASVQRTLYDMAKAVLNRIPDIQSVQLKMPNLHFLPVNMSNKDNTIVKFEDDVYLPTDEPHGSIEASLSRFWSKL</sequence>